<dbReference type="InterPro" id="IPR052895">
    <property type="entry name" value="HetReg/Transcr_Mod"/>
</dbReference>
<dbReference type="EMBL" id="JAULSV010000002">
    <property type="protein sequence ID" value="KAK0651097.1"/>
    <property type="molecule type" value="Genomic_DNA"/>
</dbReference>
<accession>A0AA40CUE6</accession>
<evidence type="ECO:0000313" key="2">
    <source>
        <dbReference type="EMBL" id="KAK0651097.1"/>
    </source>
</evidence>
<name>A0AA40CUE6_9PEZI</name>
<reference evidence="2" key="1">
    <citation type="submission" date="2023-06" db="EMBL/GenBank/DDBJ databases">
        <title>Genome-scale phylogeny and comparative genomics of the fungal order Sordariales.</title>
        <authorList>
            <consortium name="Lawrence Berkeley National Laboratory"/>
            <person name="Hensen N."/>
            <person name="Bonometti L."/>
            <person name="Westerberg I."/>
            <person name="Brannstrom I.O."/>
            <person name="Guillou S."/>
            <person name="Cros-Aarteil S."/>
            <person name="Calhoun S."/>
            <person name="Haridas S."/>
            <person name="Kuo A."/>
            <person name="Mondo S."/>
            <person name="Pangilinan J."/>
            <person name="Riley R."/>
            <person name="Labutti K."/>
            <person name="Andreopoulos B."/>
            <person name="Lipzen A."/>
            <person name="Chen C."/>
            <person name="Yanf M."/>
            <person name="Daum C."/>
            <person name="Ng V."/>
            <person name="Clum A."/>
            <person name="Steindorff A."/>
            <person name="Ohm R."/>
            <person name="Martin F."/>
            <person name="Silar P."/>
            <person name="Natvig D."/>
            <person name="Lalanne C."/>
            <person name="Gautier V."/>
            <person name="Ament-Velasquez S.L."/>
            <person name="Kruys A."/>
            <person name="Hutchinson M.I."/>
            <person name="Powell A.J."/>
            <person name="Barry K."/>
            <person name="Miller A.N."/>
            <person name="Grigoriev I.V."/>
            <person name="Debuchy R."/>
            <person name="Gladieux P."/>
            <person name="Thoren M.H."/>
            <person name="Johannesson H."/>
        </authorList>
    </citation>
    <scope>NUCLEOTIDE SEQUENCE</scope>
    <source>
        <strain evidence="2">SMH2532-1</strain>
    </source>
</reference>
<keyword evidence="3" id="KW-1185">Reference proteome</keyword>
<dbReference type="Proteomes" id="UP001174936">
    <property type="component" value="Unassembled WGS sequence"/>
</dbReference>
<organism evidence="2 3">
    <name type="scientific">Cercophora newfieldiana</name>
    <dbReference type="NCBI Taxonomy" id="92897"/>
    <lineage>
        <taxon>Eukaryota</taxon>
        <taxon>Fungi</taxon>
        <taxon>Dikarya</taxon>
        <taxon>Ascomycota</taxon>
        <taxon>Pezizomycotina</taxon>
        <taxon>Sordariomycetes</taxon>
        <taxon>Sordariomycetidae</taxon>
        <taxon>Sordariales</taxon>
        <taxon>Lasiosphaeriaceae</taxon>
        <taxon>Cercophora</taxon>
    </lineage>
</organism>
<dbReference type="InterPro" id="IPR010730">
    <property type="entry name" value="HET"/>
</dbReference>
<feature type="domain" description="Heterokaryon incompatibility" evidence="1">
    <location>
        <begin position="2"/>
        <end position="93"/>
    </location>
</feature>
<dbReference type="Pfam" id="PF06985">
    <property type="entry name" value="HET"/>
    <property type="match status" value="1"/>
</dbReference>
<comment type="caution">
    <text evidence="2">The sequence shown here is derived from an EMBL/GenBank/DDBJ whole genome shotgun (WGS) entry which is preliminary data.</text>
</comment>
<dbReference type="PANTHER" id="PTHR24148:SF81">
    <property type="entry name" value="HETEROKARYON INCOMPATIBILITY DOMAIN-CONTAINING PROTEIN"/>
    <property type="match status" value="1"/>
</dbReference>
<protein>
    <submittedName>
        <fullName evidence="2">Heterokaryon incompatibility protein-domain-containing protein</fullName>
    </submittedName>
</protein>
<evidence type="ECO:0000313" key="3">
    <source>
        <dbReference type="Proteomes" id="UP001174936"/>
    </source>
</evidence>
<dbReference type="PANTHER" id="PTHR24148">
    <property type="entry name" value="ANKYRIN REPEAT DOMAIN-CONTAINING PROTEIN 39 HOMOLOG-RELATED"/>
    <property type="match status" value="1"/>
</dbReference>
<proteinExistence type="predicted"/>
<sequence length="733" mass="83527">MLRYLRHKDRRRTLWVDAICINQHSPTEKATQVPCMDAIYKRAMRVIAYLGSPAATSGDRSFPPRVSIDELEMRTLENMLELRYFGRLWVIQELILARSAVFVFDGFECHAQPSTMPTQISWKNTPAPWLKYLGARSFPQDVGITDALRLTSKSTCADLRDMCFGALGLVQQPPARGLEADYTLSALRLFVGLASHCLINEERLADVLLNSVGADGWGRQPSWVPNWSTGSTGLPRRYEPVPWDSRFPRDSRSNAFAPVETCIGPLTERRDRLYPSHAYRPSVDARNGALSLQLLYFSPISEILDTAPRSKARVTKGLHRFRVRGGRFNLDLFSYSQELCKKLAPGNDHIFYATQGNLESTAGALLLPNAHTTPGVALLMRKLDERSNKYMMIAPLQRVAVVPPSPLSRDRGLEGLPTPMRRPESEDYGHRFTLMDLIDFNNLKSPPKGLPVLAGDRIIDPTLEKDNPRLARLRDARITLRIYRQMFPGTRRAPDTIDALTHFLTTNVGYPYDCGIIGGFPRFDEFWGPSTGRVPPPFISRQGPEAFQSGFQTGQFGFQRGEFDYVREWYIEPVYSKAEDPDGSRTRREHKLIWGALPVWEWYDKRSDRWDTVTESVTLVAFLQDHETTEVILRTRPQLMKEYLWKNSWEVGVVRKLVLKFCSMSRAVRDSLGVKFPTDLLGLDADLVAEAEGTRWNSEDALDRHPVLPRWPYQDFNGKYRDFSGKHVLVTIL</sequence>
<dbReference type="AlphaFoldDB" id="A0AA40CUE6"/>
<gene>
    <name evidence="2" type="ORF">B0T16DRAFT_403168</name>
</gene>
<evidence type="ECO:0000259" key="1">
    <source>
        <dbReference type="Pfam" id="PF06985"/>
    </source>
</evidence>